<dbReference type="EMBL" id="BJWL01000024">
    <property type="protein sequence ID" value="GFZ13898.1"/>
    <property type="molecule type" value="Genomic_DNA"/>
</dbReference>
<evidence type="ECO:0000256" key="1">
    <source>
        <dbReference type="SAM" id="MobiDB-lite"/>
    </source>
</evidence>
<keyword evidence="3" id="KW-1185">Reference proteome</keyword>
<accession>A0A7J0GSZ9</accession>
<comment type="caution">
    <text evidence="2">The sequence shown here is derived from an EMBL/GenBank/DDBJ whole genome shotgun (WGS) entry which is preliminary data.</text>
</comment>
<evidence type="ECO:0000313" key="3">
    <source>
        <dbReference type="Proteomes" id="UP000585474"/>
    </source>
</evidence>
<dbReference type="AlphaFoldDB" id="A0A7J0GSZ9"/>
<gene>
    <name evidence="2" type="ORF">Acr_24g0000880</name>
</gene>
<proteinExistence type="predicted"/>
<feature type="region of interest" description="Disordered" evidence="1">
    <location>
        <begin position="1"/>
        <end position="58"/>
    </location>
</feature>
<dbReference type="Proteomes" id="UP000585474">
    <property type="component" value="Unassembled WGS sequence"/>
</dbReference>
<name>A0A7J0GSZ9_9ERIC</name>
<protein>
    <submittedName>
        <fullName evidence="2">Dicarboxylate transporter 1</fullName>
    </submittedName>
</protein>
<reference evidence="2 3" key="1">
    <citation type="submission" date="2019-07" db="EMBL/GenBank/DDBJ databases">
        <title>De Novo Assembly of kiwifruit Actinidia rufa.</title>
        <authorList>
            <person name="Sugita-Konishi S."/>
            <person name="Sato K."/>
            <person name="Mori E."/>
            <person name="Abe Y."/>
            <person name="Kisaki G."/>
            <person name="Hamano K."/>
            <person name="Suezawa K."/>
            <person name="Otani M."/>
            <person name="Fukuda T."/>
            <person name="Manabe T."/>
            <person name="Gomi K."/>
            <person name="Tabuchi M."/>
            <person name="Akimitsu K."/>
            <person name="Kataoka I."/>
        </authorList>
    </citation>
    <scope>NUCLEOTIDE SEQUENCE [LARGE SCALE GENOMIC DNA]</scope>
    <source>
        <strain evidence="3">cv. Fuchu</strain>
    </source>
</reference>
<sequence>MVGGDEASDGLDRHQSHPLVHSSAGRSHAKRMAIAVDLHGHHRRNHHPTASTRCLRRHQNLNPRRHLLGPRRPHPLAHCARLLLHPRLHKNRHRYDP</sequence>
<evidence type="ECO:0000313" key="2">
    <source>
        <dbReference type="EMBL" id="GFZ13898.1"/>
    </source>
</evidence>
<organism evidence="2 3">
    <name type="scientific">Actinidia rufa</name>
    <dbReference type="NCBI Taxonomy" id="165716"/>
    <lineage>
        <taxon>Eukaryota</taxon>
        <taxon>Viridiplantae</taxon>
        <taxon>Streptophyta</taxon>
        <taxon>Embryophyta</taxon>
        <taxon>Tracheophyta</taxon>
        <taxon>Spermatophyta</taxon>
        <taxon>Magnoliopsida</taxon>
        <taxon>eudicotyledons</taxon>
        <taxon>Gunneridae</taxon>
        <taxon>Pentapetalae</taxon>
        <taxon>asterids</taxon>
        <taxon>Ericales</taxon>
        <taxon>Actinidiaceae</taxon>
        <taxon>Actinidia</taxon>
    </lineage>
</organism>